<dbReference type="RefSeq" id="WP_345097365.1">
    <property type="nucleotide sequence ID" value="NZ_BAABIY010000096.1"/>
</dbReference>
<dbReference type="Proteomes" id="UP001501525">
    <property type="component" value="Unassembled WGS sequence"/>
</dbReference>
<sequence>MSHALLAVGIADVNNQDILLDNMRITMFEPKDNKETGFSFSTYRERMTLSSNHHSPQQSTDADIRYAALQAVLTLIVLENKNTSTHFGLFETYGKLAFTPKNTQTSQKIC</sequence>
<comment type="caution">
    <text evidence="1">The sequence shown here is derived from an EMBL/GenBank/DDBJ whole genome shotgun (WGS) entry which is preliminary data.</text>
</comment>
<proteinExistence type="predicted"/>
<keyword evidence="2" id="KW-1185">Reference proteome</keyword>
<evidence type="ECO:0000313" key="2">
    <source>
        <dbReference type="Proteomes" id="UP001501525"/>
    </source>
</evidence>
<accession>A0ABP9MXI1</accession>
<protein>
    <recommendedName>
        <fullName evidence="3">Phage related protein</fullName>
    </recommendedName>
</protein>
<organism evidence="1 2">
    <name type="scientific">Bartonella acomydis</name>
    <dbReference type="NCBI Taxonomy" id="686234"/>
    <lineage>
        <taxon>Bacteria</taxon>
        <taxon>Pseudomonadati</taxon>
        <taxon>Pseudomonadota</taxon>
        <taxon>Alphaproteobacteria</taxon>
        <taxon>Hyphomicrobiales</taxon>
        <taxon>Bartonellaceae</taxon>
        <taxon>Bartonella</taxon>
    </lineage>
</organism>
<gene>
    <name evidence="1" type="ORF">GCM10023260_14530</name>
</gene>
<reference evidence="2" key="1">
    <citation type="journal article" date="2019" name="Int. J. Syst. Evol. Microbiol.">
        <title>The Global Catalogue of Microorganisms (GCM) 10K type strain sequencing project: providing services to taxonomists for standard genome sequencing and annotation.</title>
        <authorList>
            <consortium name="The Broad Institute Genomics Platform"/>
            <consortium name="The Broad Institute Genome Sequencing Center for Infectious Disease"/>
            <person name="Wu L."/>
            <person name="Ma J."/>
        </authorList>
    </citation>
    <scope>NUCLEOTIDE SEQUENCE [LARGE SCALE GENOMIC DNA]</scope>
    <source>
        <strain evidence="2">JCM 17706</strain>
    </source>
</reference>
<dbReference type="EMBL" id="BAABIY010000096">
    <property type="protein sequence ID" value="GAA5102562.1"/>
    <property type="molecule type" value="Genomic_DNA"/>
</dbReference>
<evidence type="ECO:0008006" key="3">
    <source>
        <dbReference type="Google" id="ProtNLM"/>
    </source>
</evidence>
<evidence type="ECO:0000313" key="1">
    <source>
        <dbReference type="EMBL" id="GAA5102562.1"/>
    </source>
</evidence>
<name>A0ABP9MXI1_9HYPH</name>